<evidence type="ECO:0008006" key="8">
    <source>
        <dbReference type="Google" id="ProtNLM"/>
    </source>
</evidence>
<dbReference type="RefSeq" id="XP_030988421.1">
    <property type="nucleotide sequence ID" value="XM_031136370.1"/>
</dbReference>
<evidence type="ECO:0000313" key="6">
    <source>
        <dbReference type="EMBL" id="TPX06710.1"/>
    </source>
</evidence>
<dbReference type="PANTHER" id="PTHR47660">
    <property type="entry name" value="TRANSCRIPTION FACTOR WITH C2H2 AND ZN(2)-CYS(6) DNA BINDING DOMAIN (EUROFUNG)-RELATED-RELATED"/>
    <property type="match status" value="1"/>
</dbReference>
<evidence type="ECO:0000313" key="7">
    <source>
        <dbReference type="Proteomes" id="UP000319257"/>
    </source>
</evidence>
<keyword evidence="2" id="KW-0862">Zinc</keyword>
<keyword evidence="3" id="KW-0805">Transcription regulation</keyword>
<keyword evidence="5" id="KW-0539">Nucleus</keyword>
<evidence type="ECO:0000256" key="3">
    <source>
        <dbReference type="ARBA" id="ARBA00023015"/>
    </source>
</evidence>
<evidence type="ECO:0000256" key="4">
    <source>
        <dbReference type="ARBA" id="ARBA00023163"/>
    </source>
</evidence>
<dbReference type="PANTHER" id="PTHR47660:SF3">
    <property type="entry name" value="FINGER DOMAIN PROTEIN, PUTATIVE (AFU_ORTHOLOGUE AFUA_4G03310)-RELATED"/>
    <property type="match status" value="1"/>
</dbReference>
<keyword evidence="1" id="KW-0479">Metal-binding</keyword>
<evidence type="ECO:0000256" key="2">
    <source>
        <dbReference type="ARBA" id="ARBA00022833"/>
    </source>
</evidence>
<sequence>MAKLPANIIAKRGFVQTHGQLYAVRVILGLFEGGLNPVCAFIVTSWYRTFERLGICEYDAKFTGVPTPILDCGAARSNFAEAASSMPQDDDRLIPPSMAMFTTDDLSNELDTYTASVADKTDTFLSLLTSSIDEESSTSLQHLDQGLIQIGLSTSFLPFESSLCLYQPAALIALEPNDADGLIRCHAEMPGGMLAEGCLRLITTFITSYPRMMTTVDTLPPFVHPLGCGLHFDGRQEGDIIESMAFAPLEPLAASIGIAQVFSSRTENTDPFLWRSMESEHHRHIAKMEQFSTGEGLATLQAMLVYIIIQLTTRGRSSFAGDQCKYRTMNKLLRRCIEASPGTCQPVQLQPTRPTWEQWIFERTRRRVLVACWLVAIAINPGGANPVNRPHNIPLPSSRSLWEARSRGEWERAYSTEQAGRGERDVSTIGELTAALHGGKGASTGLSGASYHLSQSAGLDRWQAGLDSLGTMLTAVLAA</sequence>
<proteinExistence type="predicted"/>
<dbReference type="AlphaFoldDB" id="A0A507ARB1"/>
<dbReference type="GO" id="GO:0046872">
    <property type="term" value="F:metal ion binding"/>
    <property type="evidence" value="ECO:0007669"/>
    <property type="project" value="UniProtKB-KW"/>
</dbReference>
<comment type="caution">
    <text evidence="6">The sequence shown here is derived from an EMBL/GenBank/DDBJ whole genome shotgun (WGS) entry which is preliminary data.</text>
</comment>
<gene>
    <name evidence="6" type="ORF">E0L32_002206</name>
</gene>
<dbReference type="EMBL" id="SKBQ01000009">
    <property type="protein sequence ID" value="TPX06710.1"/>
    <property type="molecule type" value="Genomic_DNA"/>
</dbReference>
<organism evidence="6 7">
    <name type="scientific">Thyridium curvatum</name>
    <dbReference type="NCBI Taxonomy" id="1093900"/>
    <lineage>
        <taxon>Eukaryota</taxon>
        <taxon>Fungi</taxon>
        <taxon>Dikarya</taxon>
        <taxon>Ascomycota</taxon>
        <taxon>Pezizomycotina</taxon>
        <taxon>Sordariomycetes</taxon>
        <taxon>Sordariomycetidae</taxon>
        <taxon>Thyridiales</taxon>
        <taxon>Thyridiaceae</taxon>
        <taxon>Thyridium</taxon>
    </lineage>
</organism>
<dbReference type="Proteomes" id="UP000319257">
    <property type="component" value="Unassembled WGS sequence"/>
</dbReference>
<dbReference type="STRING" id="1093900.A0A507ARB1"/>
<dbReference type="GeneID" id="41969653"/>
<keyword evidence="4" id="KW-0804">Transcription</keyword>
<keyword evidence="7" id="KW-1185">Reference proteome</keyword>
<protein>
    <recommendedName>
        <fullName evidence="8">Transcription factor domain-containing protein</fullName>
    </recommendedName>
</protein>
<dbReference type="OrthoDB" id="5423818at2759"/>
<dbReference type="InParanoid" id="A0A507ARB1"/>
<reference evidence="6 7" key="1">
    <citation type="submission" date="2019-06" db="EMBL/GenBank/DDBJ databases">
        <title>Draft genome sequence of the filamentous fungus Phialemoniopsis curvata isolated from diesel fuel.</title>
        <authorList>
            <person name="Varaljay V.A."/>
            <person name="Lyon W.J."/>
            <person name="Crouch A.L."/>
            <person name="Drake C.E."/>
            <person name="Hollomon J.M."/>
            <person name="Nadeau L.J."/>
            <person name="Nunn H.S."/>
            <person name="Stevenson B.S."/>
            <person name="Bojanowski C.L."/>
            <person name="Crookes-Goodson W.J."/>
        </authorList>
    </citation>
    <scope>NUCLEOTIDE SEQUENCE [LARGE SCALE GENOMIC DNA]</scope>
    <source>
        <strain evidence="6 7">D216</strain>
    </source>
</reference>
<evidence type="ECO:0000256" key="1">
    <source>
        <dbReference type="ARBA" id="ARBA00022723"/>
    </source>
</evidence>
<evidence type="ECO:0000256" key="5">
    <source>
        <dbReference type="ARBA" id="ARBA00023242"/>
    </source>
</evidence>
<name>A0A507ARB1_9PEZI</name>
<accession>A0A507ARB1</accession>